<name>A0A3P7JD47_STRVU</name>
<dbReference type="AlphaFoldDB" id="A0A3P7JD47"/>
<evidence type="ECO:0000313" key="3">
    <source>
        <dbReference type="Proteomes" id="UP000270094"/>
    </source>
</evidence>
<accession>A0A3P7JD47</accession>
<protein>
    <submittedName>
        <fullName evidence="2">Uncharacterized protein</fullName>
    </submittedName>
</protein>
<feature type="compositionally biased region" description="Low complexity" evidence="1">
    <location>
        <begin position="165"/>
        <end position="186"/>
    </location>
</feature>
<organism evidence="2 3">
    <name type="scientific">Strongylus vulgaris</name>
    <name type="common">Blood worm</name>
    <dbReference type="NCBI Taxonomy" id="40348"/>
    <lineage>
        <taxon>Eukaryota</taxon>
        <taxon>Metazoa</taxon>
        <taxon>Ecdysozoa</taxon>
        <taxon>Nematoda</taxon>
        <taxon>Chromadorea</taxon>
        <taxon>Rhabditida</taxon>
        <taxon>Rhabditina</taxon>
        <taxon>Rhabditomorpha</taxon>
        <taxon>Strongyloidea</taxon>
        <taxon>Strongylidae</taxon>
        <taxon>Strongylus</taxon>
    </lineage>
</organism>
<evidence type="ECO:0000313" key="2">
    <source>
        <dbReference type="EMBL" id="VDM73977.1"/>
    </source>
</evidence>
<evidence type="ECO:0000256" key="1">
    <source>
        <dbReference type="SAM" id="MobiDB-lite"/>
    </source>
</evidence>
<feature type="region of interest" description="Disordered" evidence="1">
    <location>
        <begin position="51"/>
        <end position="199"/>
    </location>
</feature>
<proteinExistence type="predicted"/>
<sequence length="199" mass="20813">MPGSPGISGEPGGDGEYCPCPPRSRSYAGARKGRNFKGISFSKARAVAAVRRAVRGPQRASTNSAARYPPHPTAAKNVDQSNRVARVPTRPVATNNAARSSQRSAYRAPQQSAASRVARVPARPSPASAKHSSAPSANRAPPYPAQATAANRVARVPSRSSYNKAASATHATTRNRAARGGPNRAGVSIAKQRQAKRTQ</sequence>
<feature type="region of interest" description="Disordered" evidence="1">
    <location>
        <begin position="1"/>
        <end position="36"/>
    </location>
</feature>
<dbReference type="Proteomes" id="UP000270094">
    <property type="component" value="Unassembled WGS sequence"/>
</dbReference>
<feature type="compositionally biased region" description="Low complexity" evidence="1">
    <location>
        <begin position="97"/>
        <end position="137"/>
    </location>
</feature>
<gene>
    <name evidence="2" type="ORF">SVUK_LOCUS8975</name>
</gene>
<keyword evidence="3" id="KW-1185">Reference proteome</keyword>
<reference evidence="2 3" key="1">
    <citation type="submission" date="2018-11" db="EMBL/GenBank/DDBJ databases">
        <authorList>
            <consortium name="Pathogen Informatics"/>
        </authorList>
    </citation>
    <scope>NUCLEOTIDE SEQUENCE [LARGE SCALE GENOMIC DNA]</scope>
</reference>
<dbReference type="EMBL" id="UYYB01033435">
    <property type="protein sequence ID" value="VDM73977.1"/>
    <property type="molecule type" value="Genomic_DNA"/>
</dbReference>